<gene>
    <name evidence="6" type="ORF">CBW46_002200</name>
</gene>
<evidence type="ECO:0000313" key="7">
    <source>
        <dbReference type="Proteomes" id="UP000214746"/>
    </source>
</evidence>
<dbReference type="GO" id="GO:0015562">
    <property type="term" value="F:efflux transmembrane transporter activity"/>
    <property type="evidence" value="ECO:0007669"/>
    <property type="project" value="TreeGrafter"/>
</dbReference>
<dbReference type="Proteomes" id="UP000214746">
    <property type="component" value="Unassembled WGS sequence"/>
</dbReference>
<proteinExistence type="inferred from homology"/>
<dbReference type="Gene3D" id="2.40.30.170">
    <property type="match status" value="1"/>
</dbReference>
<comment type="caution">
    <text evidence="6">The sequence shown here is derived from an EMBL/GenBank/DDBJ whole genome shotgun (WGS) entry which is preliminary data.</text>
</comment>
<dbReference type="InterPro" id="IPR058792">
    <property type="entry name" value="Beta-barrel_RND_2"/>
</dbReference>
<protein>
    <submittedName>
        <fullName evidence="6">Efflux RND transporter periplasmic adaptor subunit</fullName>
    </submittedName>
</protein>
<dbReference type="InterPro" id="IPR058637">
    <property type="entry name" value="YknX-like_C"/>
</dbReference>
<dbReference type="PROSITE" id="PS51257">
    <property type="entry name" value="PROKAR_LIPOPROTEIN"/>
    <property type="match status" value="1"/>
</dbReference>
<dbReference type="PANTHER" id="PTHR30469">
    <property type="entry name" value="MULTIDRUG RESISTANCE PROTEIN MDTA"/>
    <property type="match status" value="1"/>
</dbReference>
<dbReference type="OrthoDB" id="1633529at2"/>
<evidence type="ECO:0000259" key="3">
    <source>
        <dbReference type="Pfam" id="PF25917"/>
    </source>
</evidence>
<sequence>MKLPIIRTVKQSTKIVGIAMLSAILAAGCTQPAAPPETAAAEAPLKQVKVAAVQKQKIAEPLEQVADVASSIQMDIVTKTSGDVQQIYKKRGDMVQQGETIVKLDPTDVELQKQKGVLSVRSAQQQLTKAKEDLANTKTDLQHAATKAETALRDAEKSYSKARNDYDLGLITKAQLDQAETQFNNLQLDLDSAKNKLNTVETTNSLSQLETQLESSNLSVREANRSLENMELKAPVSGVLTELPVEVGMSLSAGFRAGQVQQLDPIKIKAELTEAAAALIRGKNELSFYVPGSPEKMNGAVSYLADVMSAQTKSYSLELSVPNPDTKLKPGTKVQVLLTEEQDEIVLTVPTLSVVREAGDTFVFILAGDTAEKRKVELGRLNETVQEVRSGISEGEQLIVSGQNQLTDKEKVQLAHRNGKPVRP</sequence>
<keyword evidence="2" id="KW-0175">Coiled coil</keyword>
<dbReference type="NCBIfam" id="TIGR01730">
    <property type="entry name" value="RND_mfp"/>
    <property type="match status" value="1"/>
</dbReference>
<organism evidence="6 7">
    <name type="scientific">Paenibacillus xerothermodurans</name>
    <dbReference type="NCBI Taxonomy" id="1977292"/>
    <lineage>
        <taxon>Bacteria</taxon>
        <taxon>Bacillati</taxon>
        <taxon>Bacillota</taxon>
        <taxon>Bacilli</taxon>
        <taxon>Bacillales</taxon>
        <taxon>Paenibacillaceae</taxon>
        <taxon>Paenibacillus</taxon>
    </lineage>
</organism>
<dbReference type="SUPFAM" id="SSF111369">
    <property type="entry name" value="HlyD-like secretion proteins"/>
    <property type="match status" value="2"/>
</dbReference>
<feature type="domain" description="CusB-like beta-barrel" evidence="4">
    <location>
        <begin position="268"/>
        <end position="341"/>
    </location>
</feature>
<dbReference type="InterPro" id="IPR058625">
    <property type="entry name" value="MdtA-like_BSH"/>
</dbReference>
<evidence type="ECO:0000256" key="2">
    <source>
        <dbReference type="SAM" id="Coils"/>
    </source>
</evidence>
<name>A0A2W1NY16_PAEXE</name>
<feature type="domain" description="YknX-like C-terminal permuted SH3-like" evidence="5">
    <location>
        <begin position="346"/>
        <end position="413"/>
    </location>
</feature>
<keyword evidence="7" id="KW-1185">Reference proteome</keyword>
<feature type="coiled-coil region" evidence="2">
    <location>
        <begin position="120"/>
        <end position="233"/>
    </location>
</feature>
<reference evidence="6" key="1">
    <citation type="submission" date="2018-06" db="EMBL/GenBank/DDBJ databases">
        <title>Paenibacillus xerothermodurans sp. nov. an extremely dry heat resistant spore forming bacterium isolated from the soil of Cape Canaveral, Florida.</title>
        <authorList>
            <person name="Seuylemezian A."/>
            <person name="Kaur N."/>
            <person name="Patil P."/>
            <person name="Patil P."/>
            <person name="Mayilraj S."/>
            <person name="Vaishampayan P."/>
        </authorList>
    </citation>
    <scope>NUCLEOTIDE SEQUENCE [LARGE SCALE GENOMIC DNA]</scope>
    <source>
        <strain evidence="6">ATCC 27380</strain>
    </source>
</reference>
<dbReference type="Gene3D" id="1.10.287.470">
    <property type="entry name" value="Helix hairpin bin"/>
    <property type="match status" value="1"/>
</dbReference>
<accession>A0A2W1NY16</accession>
<dbReference type="PANTHER" id="PTHR30469:SF33">
    <property type="entry name" value="SLR1207 PROTEIN"/>
    <property type="match status" value="1"/>
</dbReference>
<dbReference type="Gene3D" id="2.40.50.100">
    <property type="match status" value="1"/>
</dbReference>
<dbReference type="Pfam" id="PF25954">
    <property type="entry name" value="Beta-barrel_RND_2"/>
    <property type="match status" value="1"/>
</dbReference>
<feature type="domain" description="Multidrug resistance protein MdtA-like barrel-sandwich hybrid" evidence="3">
    <location>
        <begin position="75"/>
        <end position="257"/>
    </location>
</feature>
<evidence type="ECO:0000259" key="5">
    <source>
        <dbReference type="Pfam" id="PF25989"/>
    </source>
</evidence>
<dbReference type="EMBL" id="NHRJ02000001">
    <property type="protein sequence ID" value="PZE22606.1"/>
    <property type="molecule type" value="Genomic_DNA"/>
</dbReference>
<dbReference type="Pfam" id="PF25917">
    <property type="entry name" value="BSH_RND"/>
    <property type="match status" value="1"/>
</dbReference>
<dbReference type="InterPro" id="IPR006143">
    <property type="entry name" value="RND_pump_MFP"/>
</dbReference>
<dbReference type="GO" id="GO:1990281">
    <property type="term" value="C:efflux pump complex"/>
    <property type="evidence" value="ECO:0007669"/>
    <property type="project" value="TreeGrafter"/>
</dbReference>
<evidence type="ECO:0000259" key="4">
    <source>
        <dbReference type="Pfam" id="PF25954"/>
    </source>
</evidence>
<dbReference type="Gene3D" id="2.40.420.20">
    <property type="match status" value="1"/>
</dbReference>
<evidence type="ECO:0000256" key="1">
    <source>
        <dbReference type="ARBA" id="ARBA00009477"/>
    </source>
</evidence>
<dbReference type="Pfam" id="PF25989">
    <property type="entry name" value="YknX_C"/>
    <property type="match status" value="1"/>
</dbReference>
<dbReference type="AlphaFoldDB" id="A0A2W1NY16"/>
<dbReference type="RefSeq" id="WP_089198376.1">
    <property type="nucleotide sequence ID" value="NZ_NHRJ02000001.1"/>
</dbReference>
<comment type="similarity">
    <text evidence="1">Belongs to the membrane fusion protein (MFP) (TC 8.A.1) family.</text>
</comment>
<evidence type="ECO:0000313" key="6">
    <source>
        <dbReference type="EMBL" id="PZE22606.1"/>
    </source>
</evidence>